<accession>A0A914RTK7</accession>
<protein>
    <submittedName>
        <fullName evidence="2">Uncharacterized protein</fullName>
    </submittedName>
</protein>
<evidence type="ECO:0000313" key="2">
    <source>
        <dbReference type="WBParaSite" id="PEQ_0000817801-mRNA-1"/>
    </source>
</evidence>
<dbReference type="Proteomes" id="UP000887564">
    <property type="component" value="Unplaced"/>
</dbReference>
<proteinExistence type="predicted"/>
<organism evidence="1 2">
    <name type="scientific">Parascaris equorum</name>
    <name type="common">Equine roundworm</name>
    <dbReference type="NCBI Taxonomy" id="6256"/>
    <lineage>
        <taxon>Eukaryota</taxon>
        <taxon>Metazoa</taxon>
        <taxon>Ecdysozoa</taxon>
        <taxon>Nematoda</taxon>
        <taxon>Chromadorea</taxon>
        <taxon>Rhabditida</taxon>
        <taxon>Spirurina</taxon>
        <taxon>Ascaridomorpha</taxon>
        <taxon>Ascaridoidea</taxon>
        <taxon>Ascarididae</taxon>
        <taxon>Parascaris</taxon>
    </lineage>
</organism>
<dbReference type="InterPro" id="IPR012341">
    <property type="entry name" value="6hp_glycosidase-like_sf"/>
</dbReference>
<dbReference type="GO" id="GO:0005975">
    <property type="term" value="P:carbohydrate metabolic process"/>
    <property type="evidence" value="ECO:0007669"/>
    <property type="project" value="InterPro"/>
</dbReference>
<keyword evidence="1" id="KW-1185">Reference proteome</keyword>
<dbReference type="WBParaSite" id="PEQ_0000817801-mRNA-1">
    <property type="protein sequence ID" value="PEQ_0000817801-mRNA-1"/>
    <property type="gene ID" value="PEQ_0000817801"/>
</dbReference>
<reference evidence="2" key="1">
    <citation type="submission" date="2022-11" db="UniProtKB">
        <authorList>
            <consortium name="WormBaseParasite"/>
        </authorList>
    </citation>
    <scope>IDENTIFICATION</scope>
</reference>
<dbReference type="SUPFAM" id="SSF158745">
    <property type="entry name" value="LanC-like"/>
    <property type="match status" value="1"/>
</dbReference>
<dbReference type="AlphaFoldDB" id="A0A914RTK7"/>
<evidence type="ECO:0000313" key="1">
    <source>
        <dbReference type="Proteomes" id="UP000887564"/>
    </source>
</evidence>
<name>A0A914RTK7_PAREQ</name>
<sequence>MWLFVKRANIERNENKSNGHSMPCFPNLLDAEAMRDIEASLDWLLSIQTSARRALDLIWRKGVLHKGAGICHGVAGSVLCRSDLYHFWKLTSNANREGIVHIAVVGVRRSAYFAFLSATYLFTW</sequence>
<dbReference type="Gene3D" id="1.50.10.10">
    <property type="match status" value="1"/>
</dbReference>